<reference evidence="1" key="1">
    <citation type="submission" date="2022-10" db="EMBL/GenBank/DDBJ databases">
        <title>Culturing micro-colonial fungi from biological soil crusts in the Mojave desert and describing Neophaeococcomyces mojavensis, and introducing the new genera and species Taxawa tesnikishii.</title>
        <authorList>
            <person name="Kurbessoian T."/>
            <person name="Stajich J.E."/>
        </authorList>
    </citation>
    <scope>NUCLEOTIDE SEQUENCE</scope>
    <source>
        <strain evidence="1">TK_41</strain>
    </source>
</reference>
<dbReference type="EMBL" id="JAPDRK010000013">
    <property type="protein sequence ID" value="KAJ9606863.1"/>
    <property type="molecule type" value="Genomic_DNA"/>
</dbReference>
<evidence type="ECO:0000313" key="1">
    <source>
        <dbReference type="EMBL" id="KAJ9606863.1"/>
    </source>
</evidence>
<dbReference type="Proteomes" id="UP001172673">
    <property type="component" value="Unassembled WGS sequence"/>
</dbReference>
<dbReference type="PANTHER" id="PTHR38791">
    <property type="entry name" value="ZN(II)2CYS6 TRANSCRIPTION FACTOR (EUROFUNG)-RELATED-RELATED"/>
    <property type="match status" value="1"/>
</dbReference>
<accession>A0AA39CFP6</accession>
<dbReference type="PANTHER" id="PTHR38791:SF1">
    <property type="entry name" value="TRANSCRIPTION FACTOR, PUTATIVE-RELATED"/>
    <property type="match status" value="1"/>
</dbReference>
<evidence type="ECO:0000313" key="2">
    <source>
        <dbReference type="Proteomes" id="UP001172673"/>
    </source>
</evidence>
<name>A0AA39CFP6_9EURO</name>
<proteinExistence type="predicted"/>
<keyword evidence="2" id="KW-1185">Reference proteome</keyword>
<gene>
    <name evidence="1" type="ORF">H2200_008873</name>
</gene>
<evidence type="ECO:0008006" key="3">
    <source>
        <dbReference type="Google" id="ProtNLM"/>
    </source>
</evidence>
<dbReference type="AlphaFoldDB" id="A0AA39CFP6"/>
<protein>
    <recommendedName>
        <fullName evidence="3">C6 transcription factor</fullName>
    </recommendedName>
</protein>
<organism evidence="1 2">
    <name type="scientific">Cladophialophora chaetospira</name>
    <dbReference type="NCBI Taxonomy" id="386627"/>
    <lineage>
        <taxon>Eukaryota</taxon>
        <taxon>Fungi</taxon>
        <taxon>Dikarya</taxon>
        <taxon>Ascomycota</taxon>
        <taxon>Pezizomycotina</taxon>
        <taxon>Eurotiomycetes</taxon>
        <taxon>Chaetothyriomycetidae</taxon>
        <taxon>Chaetothyriales</taxon>
        <taxon>Herpotrichiellaceae</taxon>
        <taxon>Cladophialophora</taxon>
    </lineage>
</organism>
<dbReference type="InterPro" id="IPR053175">
    <property type="entry name" value="DHMBA_Reg_Transcription_Factor"/>
</dbReference>
<sequence>MAKRSLEARECISSRSDYHHLDVFRARRPVETWCTMDDRPEPALIVDGGNFEYGPLSSRDLWFLLTRISAIFEMRLAVNVGYRDISQLRIRDESDWTRQRALGIKPRTILPSIPVPLEEMARASFFSHYVHGFSTTYDVLALIGRRSTLDPHLAASVDAVSLAFFSFQYDAPPALKAAQEKYLCALPLVKQAIGAHEFLASNSTLLAVLFLDLFEKIINRGPISAESWMSHVRGAMALLKLRHPAQLNTYIGLRLSVRLFTNMLISCVAADTLIPAALTKLHSDLQPHVNQADPKWQVSGLVMKYANLRGSTKKELLSPSEILKQAKELDGEFSSLAKDLPQSWISQKVTVQKSAPGVLEQYYEVYPDHFTAQTCNVIRMMRILLNNLIRLSYLNIVSVQDNLERHVLNVSFASHIIDTMAKQICATGPQFAGVSEHLKRPSSSSPVRRLHCYTLLFPFYVAAVSARTESGVREWVIQRLRSMATDLEIRNAALVAEMLENRDGADPWSVYAILGSYAFAA</sequence>
<comment type="caution">
    <text evidence="1">The sequence shown here is derived from an EMBL/GenBank/DDBJ whole genome shotgun (WGS) entry which is preliminary data.</text>
</comment>